<organism evidence="5 6">
    <name type="scientific">Nocardioides bruguierae</name>
    <dbReference type="NCBI Taxonomy" id="2945102"/>
    <lineage>
        <taxon>Bacteria</taxon>
        <taxon>Bacillati</taxon>
        <taxon>Actinomycetota</taxon>
        <taxon>Actinomycetes</taxon>
        <taxon>Propionibacteriales</taxon>
        <taxon>Nocardioidaceae</taxon>
        <taxon>Nocardioides</taxon>
    </lineage>
</organism>
<dbReference type="PROSITE" id="PS51318">
    <property type="entry name" value="TAT"/>
    <property type="match status" value="1"/>
</dbReference>
<keyword evidence="4" id="KW-0574">Periplasm</keyword>
<dbReference type="GO" id="GO:0019808">
    <property type="term" value="F:polyamine binding"/>
    <property type="evidence" value="ECO:0007669"/>
    <property type="project" value="InterPro"/>
</dbReference>
<evidence type="ECO:0000256" key="3">
    <source>
        <dbReference type="ARBA" id="ARBA00022729"/>
    </source>
</evidence>
<dbReference type="AlphaFoldDB" id="A0A9X2D5D4"/>
<dbReference type="Pfam" id="PF13416">
    <property type="entry name" value="SBP_bac_8"/>
    <property type="match status" value="1"/>
</dbReference>
<accession>A0A9X2D5D4</accession>
<evidence type="ECO:0000313" key="6">
    <source>
        <dbReference type="Proteomes" id="UP001139485"/>
    </source>
</evidence>
<dbReference type="SUPFAM" id="SSF53850">
    <property type="entry name" value="Periplasmic binding protein-like II"/>
    <property type="match status" value="1"/>
</dbReference>
<sequence length="404" mass="44675">MRMQMLAEALRAGGPRAGRGIGRRNFLRGAGVGALALGAPSLLAACGTQSQVQSEETCGSTDLSDTEKTLIFSNWPEYIDVKGKRMPTLEGFETESGITVTYNTDVNDNNEFFGKVKDQLGACEPIGRDIITMTDWMAARMIGLGWMQELDKDNMPNVVSNLKTDLQSPTWDPDRTYSVPWQSGLTGIAYNAKYTGEVSSFEELMTRTDLKGKVSLLSEMGDTMLFMLLLEGANPEDFTDEQWSAAIGRLEGYVGSGQIRRFTGNDYIRDLNAGNVVACEAWSGDVIAMQYDNPDIKWVVPEEGLSLWSDNMMVPNKADHKANAEALMDYYYQPEVAATLAAWVNYICPVEGAQEAMEKVDPSLVDNELIFPSEDFLKNAYGFMELDETTRQAYDKDFAQVIGA</sequence>
<comment type="subcellular location">
    <subcellularLocation>
        <location evidence="1">Periplasm</location>
    </subcellularLocation>
</comment>
<keyword evidence="6" id="KW-1185">Reference proteome</keyword>
<protein>
    <submittedName>
        <fullName evidence="5">Extracellular solute-binding protein</fullName>
    </submittedName>
</protein>
<reference evidence="5" key="1">
    <citation type="submission" date="2022-05" db="EMBL/GenBank/DDBJ databases">
        <authorList>
            <person name="Tuo L."/>
        </authorList>
    </citation>
    <scope>NUCLEOTIDE SEQUENCE</scope>
    <source>
        <strain evidence="5">BSK12Z-4</strain>
    </source>
</reference>
<dbReference type="PRINTS" id="PR00909">
    <property type="entry name" value="SPERMDNBNDNG"/>
</dbReference>
<dbReference type="InterPro" id="IPR001188">
    <property type="entry name" value="Sperm_putr-bd"/>
</dbReference>
<dbReference type="GO" id="GO:0015846">
    <property type="term" value="P:polyamine transport"/>
    <property type="evidence" value="ECO:0007669"/>
    <property type="project" value="InterPro"/>
</dbReference>
<dbReference type="GO" id="GO:0042597">
    <property type="term" value="C:periplasmic space"/>
    <property type="evidence" value="ECO:0007669"/>
    <property type="project" value="UniProtKB-SubCell"/>
</dbReference>
<comment type="caution">
    <text evidence="5">The sequence shown here is derived from an EMBL/GenBank/DDBJ whole genome shotgun (WGS) entry which is preliminary data.</text>
</comment>
<dbReference type="InterPro" id="IPR006059">
    <property type="entry name" value="SBP"/>
</dbReference>
<gene>
    <name evidence="5" type="ORF">M8330_04835</name>
</gene>
<dbReference type="InterPro" id="IPR006311">
    <property type="entry name" value="TAT_signal"/>
</dbReference>
<dbReference type="PANTHER" id="PTHR30222:SF17">
    <property type="entry name" value="SPERMIDINE_PUTRESCINE-BINDING PERIPLASMIC PROTEIN"/>
    <property type="match status" value="1"/>
</dbReference>
<dbReference type="PANTHER" id="PTHR30222">
    <property type="entry name" value="SPERMIDINE/PUTRESCINE-BINDING PERIPLASMIC PROTEIN"/>
    <property type="match status" value="1"/>
</dbReference>
<name>A0A9X2D5D4_9ACTN</name>
<evidence type="ECO:0000256" key="4">
    <source>
        <dbReference type="ARBA" id="ARBA00022764"/>
    </source>
</evidence>
<dbReference type="Gene3D" id="3.40.190.10">
    <property type="entry name" value="Periplasmic binding protein-like II"/>
    <property type="match status" value="2"/>
</dbReference>
<dbReference type="RefSeq" id="WP_250826417.1">
    <property type="nucleotide sequence ID" value="NZ_JAMOIL010000005.1"/>
</dbReference>
<dbReference type="Proteomes" id="UP001139485">
    <property type="component" value="Unassembled WGS sequence"/>
</dbReference>
<dbReference type="CDD" id="cd13590">
    <property type="entry name" value="PBP2_PotD_PotF_like"/>
    <property type="match status" value="1"/>
</dbReference>
<keyword evidence="2" id="KW-0813">Transport</keyword>
<evidence type="ECO:0000256" key="1">
    <source>
        <dbReference type="ARBA" id="ARBA00004418"/>
    </source>
</evidence>
<evidence type="ECO:0000313" key="5">
    <source>
        <dbReference type="EMBL" id="MCM0619618.1"/>
    </source>
</evidence>
<proteinExistence type="predicted"/>
<dbReference type="EMBL" id="JAMOIL010000005">
    <property type="protein sequence ID" value="MCM0619618.1"/>
    <property type="molecule type" value="Genomic_DNA"/>
</dbReference>
<evidence type="ECO:0000256" key="2">
    <source>
        <dbReference type="ARBA" id="ARBA00022448"/>
    </source>
</evidence>
<keyword evidence="3" id="KW-0732">Signal</keyword>